<proteinExistence type="inferred from homology"/>
<dbReference type="InterPro" id="IPR000577">
    <property type="entry name" value="Carb_kinase_FGGY"/>
</dbReference>
<evidence type="ECO:0000256" key="1">
    <source>
        <dbReference type="ARBA" id="ARBA00009156"/>
    </source>
</evidence>
<keyword evidence="3" id="KW-0418">Kinase</keyword>
<dbReference type="Gene3D" id="3.30.420.40">
    <property type="match status" value="2"/>
</dbReference>
<dbReference type="Pfam" id="PF02782">
    <property type="entry name" value="FGGY_C"/>
    <property type="match status" value="1"/>
</dbReference>
<feature type="domain" description="Carbohydrate kinase FGGY N-terminal" evidence="4">
    <location>
        <begin position="15"/>
        <end position="260"/>
    </location>
</feature>
<dbReference type="InterPro" id="IPR043129">
    <property type="entry name" value="ATPase_NBD"/>
</dbReference>
<comment type="caution">
    <text evidence="6">The sequence shown here is derived from an EMBL/GenBank/DDBJ whole genome shotgun (WGS) entry which is preliminary data.</text>
</comment>
<keyword evidence="2" id="KW-0808">Transferase</keyword>
<dbReference type="PIRSF" id="PIRSF000538">
    <property type="entry name" value="GlpK"/>
    <property type="match status" value="1"/>
</dbReference>
<evidence type="ECO:0000313" key="7">
    <source>
        <dbReference type="Proteomes" id="UP000248706"/>
    </source>
</evidence>
<evidence type="ECO:0000259" key="4">
    <source>
        <dbReference type="Pfam" id="PF00370"/>
    </source>
</evidence>
<dbReference type="GO" id="GO:0016301">
    <property type="term" value="F:kinase activity"/>
    <property type="evidence" value="ECO:0007669"/>
    <property type="project" value="UniProtKB-KW"/>
</dbReference>
<sequence length="508" mass="54765">MKGARSRDTLAEPTVLAIDVGTSSVRAMLVDARGEAVPGTLTQYRYQLSTSAEGEATIDGDRLVELVARTIDGVLEAAGVIAQTIAAVATDTFWHSLIAVDGQGQPLLPLITWEDTRAHAAAAELRALLDERAIHRRTGAPLQNSYWPARLRWLARTRPALLQESAQWLSFGEFLHRRLLGHSVCSLSMASGTGLLNLRSLSWDEDLLQALAVRREQFPALGDLRNALQGLRPLYAQRWPLLKDVLWFPAVGDGAAANVGSGCVVSARYALTIGTSSALRVTVPADSVEPPLGLWLYLLDARRALLGGALSEGGNLLSWLAEVLRLPPLDEVEPLVSAVPPDSHGLTILPFLAGERSPGWHAEARMTISGLHLKLRPVDLLRAAMEALAYRLAVVYQRLNTQPQLREGGAQIIGSGGALLRSPTLQQIIADVLGEPLYPLRVREAAVRGVALLALESLGLVPDVAQLPPPLAAPVVPDRARGERYRQALARQQQLYNLLLAGDGQTSP</sequence>
<name>A0A328VNA8_9CHLR</name>
<dbReference type="GO" id="GO:0005975">
    <property type="term" value="P:carbohydrate metabolic process"/>
    <property type="evidence" value="ECO:0007669"/>
    <property type="project" value="InterPro"/>
</dbReference>
<comment type="similarity">
    <text evidence="1">Belongs to the FGGY kinase family.</text>
</comment>
<dbReference type="EMBL" id="MCIF01000002">
    <property type="protein sequence ID" value="RAQ97123.1"/>
    <property type="molecule type" value="Genomic_DNA"/>
</dbReference>
<dbReference type="InterPro" id="IPR050406">
    <property type="entry name" value="FGGY_Carb_Kinase"/>
</dbReference>
<dbReference type="CDD" id="cd07770">
    <property type="entry name" value="ASKHA_NBD_FGGY_GntK"/>
    <property type="match status" value="1"/>
</dbReference>
<evidence type="ECO:0008006" key="8">
    <source>
        <dbReference type="Google" id="ProtNLM"/>
    </source>
</evidence>
<dbReference type="Proteomes" id="UP000248706">
    <property type="component" value="Unassembled WGS sequence"/>
</dbReference>
<reference evidence="6 7" key="1">
    <citation type="submission" date="2016-08" db="EMBL/GenBank/DDBJ databases">
        <title>Analysis of Carbohydrate Active Enzymes in Thermogemmatispora T81 Reveals Carbohydrate Degradation Ability.</title>
        <authorList>
            <person name="Tomazini A."/>
            <person name="Lal S."/>
            <person name="Stott M."/>
            <person name="Henrissat B."/>
            <person name="Polikarpov I."/>
            <person name="Sparling R."/>
            <person name="Levin D.B."/>
        </authorList>
    </citation>
    <scope>NUCLEOTIDE SEQUENCE [LARGE SCALE GENOMIC DNA]</scope>
    <source>
        <strain evidence="6 7">T81</strain>
    </source>
</reference>
<dbReference type="AlphaFoldDB" id="A0A328VNA8"/>
<accession>A0A328VNA8</accession>
<keyword evidence="7" id="KW-1185">Reference proteome</keyword>
<dbReference type="InterPro" id="IPR018485">
    <property type="entry name" value="FGGY_C"/>
</dbReference>
<dbReference type="RefSeq" id="WP_223258371.1">
    <property type="nucleotide sequence ID" value="NZ_MCIF01000002.1"/>
</dbReference>
<evidence type="ECO:0000256" key="2">
    <source>
        <dbReference type="ARBA" id="ARBA00022679"/>
    </source>
</evidence>
<dbReference type="PANTHER" id="PTHR43095">
    <property type="entry name" value="SUGAR KINASE"/>
    <property type="match status" value="1"/>
</dbReference>
<dbReference type="SUPFAM" id="SSF53067">
    <property type="entry name" value="Actin-like ATPase domain"/>
    <property type="match status" value="2"/>
</dbReference>
<evidence type="ECO:0000259" key="5">
    <source>
        <dbReference type="Pfam" id="PF02782"/>
    </source>
</evidence>
<dbReference type="PANTHER" id="PTHR43095:SF2">
    <property type="entry name" value="GLUCONOKINASE"/>
    <property type="match status" value="1"/>
</dbReference>
<gene>
    <name evidence="6" type="ORF">A4R35_16410</name>
</gene>
<evidence type="ECO:0000256" key="3">
    <source>
        <dbReference type="ARBA" id="ARBA00022777"/>
    </source>
</evidence>
<feature type="domain" description="Carbohydrate kinase FGGY C-terminal" evidence="5">
    <location>
        <begin position="270"/>
        <end position="455"/>
    </location>
</feature>
<organism evidence="6 7">
    <name type="scientific">Thermogemmatispora tikiterensis</name>
    <dbReference type="NCBI Taxonomy" id="1825093"/>
    <lineage>
        <taxon>Bacteria</taxon>
        <taxon>Bacillati</taxon>
        <taxon>Chloroflexota</taxon>
        <taxon>Ktedonobacteria</taxon>
        <taxon>Thermogemmatisporales</taxon>
        <taxon>Thermogemmatisporaceae</taxon>
        <taxon>Thermogemmatispora</taxon>
    </lineage>
</organism>
<protein>
    <recommendedName>
        <fullName evidence="8">Carbohydrate kinase</fullName>
    </recommendedName>
</protein>
<dbReference type="InterPro" id="IPR018484">
    <property type="entry name" value="FGGY_N"/>
</dbReference>
<dbReference type="Pfam" id="PF00370">
    <property type="entry name" value="FGGY_N"/>
    <property type="match status" value="1"/>
</dbReference>
<evidence type="ECO:0000313" key="6">
    <source>
        <dbReference type="EMBL" id="RAQ97123.1"/>
    </source>
</evidence>